<name>A0AAV7YKQ6_9EUKA</name>
<dbReference type="GO" id="GO:0005525">
    <property type="term" value="F:GTP binding"/>
    <property type="evidence" value="ECO:0007669"/>
    <property type="project" value="InterPro"/>
</dbReference>
<dbReference type="FunFam" id="3.40.50.300:FF:000808">
    <property type="entry name" value="Small GTP-binding protein, putative"/>
    <property type="match status" value="1"/>
</dbReference>
<dbReference type="PROSITE" id="PS51419">
    <property type="entry name" value="RAB"/>
    <property type="match status" value="1"/>
</dbReference>
<keyword evidence="1" id="KW-0547">Nucleotide-binding</keyword>
<protein>
    <submittedName>
        <fullName evidence="2">Ras-related protein rab-5c</fullName>
    </submittedName>
</protein>
<proteinExistence type="predicted"/>
<evidence type="ECO:0000313" key="5">
    <source>
        <dbReference type="Proteomes" id="UP001150062"/>
    </source>
</evidence>
<dbReference type="Proteomes" id="UP001150062">
    <property type="component" value="Unassembled WGS sequence"/>
</dbReference>
<dbReference type="Pfam" id="PF00071">
    <property type="entry name" value="Ras"/>
    <property type="match status" value="1"/>
</dbReference>
<dbReference type="InterPro" id="IPR001806">
    <property type="entry name" value="Small_GTPase"/>
</dbReference>
<evidence type="ECO:0000313" key="2">
    <source>
        <dbReference type="EMBL" id="KAJ3429217.1"/>
    </source>
</evidence>
<dbReference type="EMBL" id="JAOAOG010000343">
    <property type="protein sequence ID" value="KAJ6226437.1"/>
    <property type="molecule type" value="Genomic_DNA"/>
</dbReference>
<dbReference type="PROSITE" id="PS51421">
    <property type="entry name" value="RAS"/>
    <property type="match status" value="1"/>
</dbReference>
<dbReference type="SMART" id="SM00176">
    <property type="entry name" value="RAN"/>
    <property type="match status" value="1"/>
</dbReference>
<evidence type="ECO:0000256" key="1">
    <source>
        <dbReference type="ARBA" id="ARBA00022741"/>
    </source>
</evidence>
<dbReference type="NCBIfam" id="TIGR00231">
    <property type="entry name" value="small_GTP"/>
    <property type="match status" value="1"/>
</dbReference>
<dbReference type="CDD" id="cd01860">
    <property type="entry name" value="Rab5_related"/>
    <property type="match status" value="1"/>
</dbReference>
<dbReference type="SMART" id="SM00177">
    <property type="entry name" value="ARF"/>
    <property type="match status" value="1"/>
</dbReference>
<dbReference type="AlphaFoldDB" id="A0AAV7YKQ6"/>
<keyword evidence="5" id="KW-1185">Reference proteome</keyword>
<accession>A0AAV7YKQ6</accession>
<dbReference type="Proteomes" id="UP001146793">
    <property type="component" value="Unassembled WGS sequence"/>
</dbReference>
<dbReference type="PRINTS" id="PR00449">
    <property type="entry name" value="RASTRNSFRMNG"/>
</dbReference>
<dbReference type="InterPro" id="IPR005225">
    <property type="entry name" value="Small_GTP-bd"/>
</dbReference>
<dbReference type="EMBL" id="JANTQA010000057">
    <property type="protein sequence ID" value="KAJ3429217.1"/>
    <property type="molecule type" value="Genomic_DNA"/>
</dbReference>
<gene>
    <name evidence="2" type="ORF">M0812_24560</name>
    <name evidence="3" type="ORF">M0813_10866</name>
</gene>
<dbReference type="SMART" id="SM00173">
    <property type="entry name" value="RAS"/>
    <property type="match status" value="1"/>
</dbReference>
<reference evidence="3" key="1">
    <citation type="submission" date="2022-08" db="EMBL/GenBank/DDBJ databases">
        <title>Novel sulfate-reducing endosymbionts in the free-living metamonad Anaeramoeba.</title>
        <authorList>
            <person name="Jerlstrom-Hultqvist J."/>
            <person name="Cepicka I."/>
            <person name="Gallot-Lavallee L."/>
            <person name="Salas-Leiva D."/>
            <person name="Curtis B.A."/>
            <person name="Zahonova K."/>
            <person name="Pipaliya S."/>
            <person name="Dacks J."/>
            <person name="Roger A.J."/>
        </authorList>
    </citation>
    <scope>NUCLEOTIDE SEQUENCE</scope>
    <source>
        <strain evidence="3">Schooner1</strain>
    </source>
</reference>
<reference evidence="2" key="2">
    <citation type="submission" date="2022-08" db="EMBL/GenBank/DDBJ databases">
        <title>Novel sulphate-reducing endosymbionts in the free-living metamonad Anaeramoeba.</title>
        <authorList>
            <person name="Jerlstrom-Hultqvist J."/>
            <person name="Cepicka I."/>
            <person name="Gallot-Lavallee L."/>
            <person name="Salas-Leiva D."/>
            <person name="Curtis B.A."/>
            <person name="Zahonova K."/>
            <person name="Pipaliya S."/>
            <person name="Dacks J."/>
            <person name="Roger A.J."/>
        </authorList>
    </citation>
    <scope>NUCLEOTIDE SEQUENCE</scope>
    <source>
        <strain evidence="2">Busselton2</strain>
    </source>
</reference>
<sequence length="204" mass="23376">MQEVTTNEYKIVLLGQSGVGKSCLVLRFCRGQFFENREPTIGASYLTKSISINSRDLKLQIWDTAGQERYQSLAPMYYRNSEIAVVVYDICSEDSFNKAKEWVKELSIKGLPDLIIGFVGNKTDLEKKRAVLTRDAEMYCENHNLHFFETSAKTGEQVKDLFFYLATELMKLPKNQKHMTTKTSKNTIKDISAIDNDEKRKGCC</sequence>
<evidence type="ECO:0000313" key="4">
    <source>
        <dbReference type="Proteomes" id="UP001146793"/>
    </source>
</evidence>
<dbReference type="SMART" id="SM00175">
    <property type="entry name" value="RAB"/>
    <property type="match status" value="1"/>
</dbReference>
<dbReference type="Gene3D" id="3.40.50.300">
    <property type="entry name" value="P-loop containing nucleotide triphosphate hydrolases"/>
    <property type="match status" value="1"/>
</dbReference>
<organism evidence="2 4">
    <name type="scientific">Anaeramoeba flamelloides</name>
    <dbReference type="NCBI Taxonomy" id="1746091"/>
    <lineage>
        <taxon>Eukaryota</taxon>
        <taxon>Metamonada</taxon>
        <taxon>Anaeramoebidae</taxon>
        <taxon>Anaeramoeba</taxon>
    </lineage>
</organism>
<dbReference type="PANTHER" id="PTHR47978">
    <property type="match status" value="1"/>
</dbReference>
<dbReference type="PROSITE" id="PS51420">
    <property type="entry name" value="RHO"/>
    <property type="match status" value="1"/>
</dbReference>
<dbReference type="SUPFAM" id="SSF52540">
    <property type="entry name" value="P-loop containing nucleoside triphosphate hydrolases"/>
    <property type="match status" value="1"/>
</dbReference>
<comment type="caution">
    <text evidence="2">The sequence shown here is derived from an EMBL/GenBank/DDBJ whole genome shotgun (WGS) entry which is preliminary data.</text>
</comment>
<dbReference type="SMART" id="SM00174">
    <property type="entry name" value="RHO"/>
    <property type="match status" value="1"/>
</dbReference>
<dbReference type="GO" id="GO:0003924">
    <property type="term" value="F:GTPase activity"/>
    <property type="evidence" value="ECO:0007669"/>
    <property type="project" value="InterPro"/>
</dbReference>
<dbReference type="InterPro" id="IPR027417">
    <property type="entry name" value="P-loop_NTPase"/>
</dbReference>
<evidence type="ECO:0000313" key="3">
    <source>
        <dbReference type="EMBL" id="KAJ6226437.1"/>
    </source>
</evidence>